<proteinExistence type="predicted"/>
<feature type="non-terminal residue" evidence="3">
    <location>
        <position position="1"/>
    </location>
</feature>
<dbReference type="InterPro" id="IPR015421">
    <property type="entry name" value="PyrdxlP-dep_Trfase_major"/>
</dbReference>
<dbReference type="Gene3D" id="3.90.1150.10">
    <property type="entry name" value="Aspartate Aminotransferase, domain 1"/>
    <property type="match status" value="1"/>
</dbReference>
<dbReference type="InterPro" id="IPR015424">
    <property type="entry name" value="PyrdxlP-dep_Trfase"/>
</dbReference>
<dbReference type="SUPFAM" id="SSF53383">
    <property type="entry name" value="PLP-dependent transferases"/>
    <property type="match status" value="1"/>
</dbReference>
<dbReference type="Pfam" id="PF02347">
    <property type="entry name" value="GDC-P"/>
    <property type="match status" value="1"/>
</dbReference>
<dbReference type="InterPro" id="IPR015422">
    <property type="entry name" value="PyrdxlP-dep_Trfase_small"/>
</dbReference>
<dbReference type="Gene3D" id="3.40.640.10">
    <property type="entry name" value="Type I PLP-dependent aspartate aminotransferase-like (Major domain)"/>
    <property type="match status" value="1"/>
</dbReference>
<keyword evidence="1" id="KW-0560">Oxidoreductase</keyword>
<evidence type="ECO:0000256" key="1">
    <source>
        <dbReference type="ARBA" id="ARBA00023002"/>
    </source>
</evidence>
<dbReference type="GO" id="GO:0004375">
    <property type="term" value="F:glycine dehydrogenase (decarboxylating) activity"/>
    <property type="evidence" value="ECO:0007669"/>
    <property type="project" value="InterPro"/>
</dbReference>
<evidence type="ECO:0000259" key="2">
    <source>
        <dbReference type="Pfam" id="PF02347"/>
    </source>
</evidence>
<gene>
    <name evidence="3" type="ORF">LCGC14_1784850</name>
</gene>
<dbReference type="PANTHER" id="PTHR42806">
    <property type="entry name" value="GLYCINE CLEAVAGE SYSTEM P-PROTEIN"/>
    <property type="match status" value="1"/>
</dbReference>
<sequence length="153" mass="17127">NGDREGYILTLQAREQHIRREKASSNICTNQALCSLAALTYLLALGRTGLKEIASQNIQKAHYLKMQLEKIPGYEILNKKPTYNEFLVKCPNINSLIQKCKKQNLLPPLKISKYFPEMKNIALVCVTETNSSESINAFIIAAKSALKGNEEGD</sequence>
<dbReference type="GO" id="GO:0009116">
    <property type="term" value="P:nucleoside metabolic process"/>
    <property type="evidence" value="ECO:0007669"/>
    <property type="project" value="InterPro"/>
</dbReference>
<dbReference type="EMBL" id="LAZR01016944">
    <property type="protein sequence ID" value="KKM02398.1"/>
    <property type="molecule type" value="Genomic_DNA"/>
</dbReference>
<dbReference type="InterPro" id="IPR023010">
    <property type="entry name" value="GcvPA"/>
</dbReference>
<feature type="domain" description="Glycine cleavage system P-protein N-terminal" evidence="2">
    <location>
        <begin position="4"/>
        <end position="139"/>
    </location>
</feature>
<organism evidence="3">
    <name type="scientific">marine sediment metagenome</name>
    <dbReference type="NCBI Taxonomy" id="412755"/>
    <lineage>
        <taxon>unclassified sequences</taxon>
        <taxon>metagenomes</taxon>
        <taxon>ecological metagenomes</taxon>
    </lineage>
</organism>
<dbReference type="AlphaFoldDB" id="A0A0F9JTZ5"/>
<accession>A0A0F9JTZ5</accession>
<evidence type="ECO:0000313" key="3">
    <source>
        <dbReference type="EMBL" id="KKM02398.1"/>
    </source>
</evidence>
<name>A0A0F9JTZ5_9ZZZZ</name>
<protein>
    <recommendedName>
        <fullName evidence="2">Glycine cleavage system P-protein N-terminal domain-containing protein</fullName>
    </recommendedName>
</protein>
<dbReference type="PANTHER" id="PTHR42806:SF1">
    <property type="entry name" value="GLYCINE DEHYDROGENASE (DECARBOXYLATING)"/>
    <property type="match status" value="1"/>
</dbReference>
<reference evidence="3" key="1">
    <citation type="journal article" date="2015" name="Nature">
        <title>Complex archaea that bridge the gap between prokaryotes and eukaryotes.</title>
        <authorList>
            <person name="Spang A."/>
            <person name="Saw J.H."/>
            <person name="Jorgensen S.L."/>
            <person name="Zaremba-Niedzwiedzka K."/>
            <person name="Martijn J."/>
            <person name="Lind A.E."/>
            <person name="van Eijk R."/>
            <person name="Schleper C."/>
            <person name="Guy L."/>
            <person name="Ettema T.J."/>
        </authorList>
    </citation>
    <scope>NUCLEOTIDE SEQUENCE</scope>
</reference>
<comment type="caution">
    <text evidence="3">The sequence shown here is derived from an EMBL/GenBank/DDBJ whole genome shotgun (WGS) entry which is preliminary data.</text>
</comment>
<dbReference type="InterPro" id="IPR049315">
    <property type="entry name" value="GDC-P_N"/>
</dbReference>